<evidence type="ECO:0000256" key="1">
    <source>
        <dbReference type="ARBA" id="ARBA00022630"/>
    </source>
</evidence>
<dbReference type="PANTHER" id="PTHR42847">
    <property type="entry name" value="ALKANESULFONATE MONOOXYGENASE"/>
    <property type="match status" value="1"/>
</dbReference>
<feature type="domain" description="Luciferase-like" evidence="5">
    <location>
        <begin position="1"/>
        <end position="228"/>
    </location>
</feature>
<dbReference type="KEGG" id="maic:MAIC_00920"/>
<keyword evidence="1" id="KW-0285">Flavoprotein</keyword>
<keyword evidence="7" id="KW-1185">Reference proteome</keyword>
<proteinExistence type="predicted"/>
<dbReference type="RefSeq" id="WP_115318929.1">
    <property type="nucleotide sequence ID" value="NZ_AP022561.1"/>
</dbReference>
<accession>A0AAD1HID4</accession>
<evidence type="ECO:0000313" key="6">
    <source>
        <dbReference type="EMBL" id="BBX05289.1"/>
    </source>
</evidence>
<protein>
    <submittedName>
        <fullName evidence="6">Monooxygenase</fullName>
    </submittedName>
</protein>
<evidence type="ECO:0000259" key="5">
    <source>
        <dbReference type="Pfam" id="PF00296"/>
    </source>
</evidence>
<evidence type="ECO:0000256" key="2">
    <source>
        <dbReference type="ARBA" id="ARBA00022643"/>
    </source>
</evidence>
<dbReference type="InterPro" id="IPR011251">
    <property type="entry name" value="Luciferase-like_dom"/>
</dbReference>
<reference evidence="6 7" key="1">
    <citation type="journal article" date="2019" name="Emerg. Microbes Infect.">
        <title>Comprehensive subspecies identification of 175 nontuberculous mycobacteria species based on 7547 genomic profiles.</title>
        <authorList>
            <person name="Matsumoto Y."/>
            <person name="Kinjo T."/>
            <person name="Motooka D."/>
            <person name="Nabeya D."/>
            <person name="Jung N."/>
            <person name="Uechi K."/>
            <person name="Horii T."/>
            <person name="Iida T."/>
            <person name="Fujita J."/>
            <person name="Nakamura S."/>
        </authorList>
    </citation>
    <scope>NUCLEOTIDE SEQUENCE [LARGE SCALE GENOMIC DNA]</scope>
    <source>
        <strain evidence="6 7">JCM 6376</strain>
    </source>
</reference>
<keyword evidence="3" id="KW-0560">Oxidoreductase</keyword>
<evidence type="ECO:0000256" key="4">
    <source>
        <dbReference type="ARBA" id="ARBA00023033"/>
    </source>
</evidence>
<dbReference type="AlphaFoldDB" id="A0AAD1HID4"/>
<dbReference type="Pfam" id="PF00296">
    <property type="entry name" value="Bac_luciferase"/>
    <property type="match status" value="1"/>
</dbReference>
<evidence type="ECO:0000313" key="7">
    <source>
        <dbReference type="Proteomes" id="UP000467327"/>
    </source>
</evidence>
<dbReference type="GO" id="GO:0046306">
    <property type="term" value="P:alkanesulfonate catabolic process"/>
    <property type="evidence" value="ECO:0007669"/>
    <property type="project" value="TreeGrafter"/>
</dbReference>
<sequence>MRIGIGLPNHVAGVSGAVIGSWARRAEERGFESLTTIDRLLYPSLDSVISLSVAAGATSTLGLVTNVLLAPLYSTPVLAKQLGSLAACAGSRLTLGIGVGSRADDYDAVGVNFTRRGRILDEQLIAMRRDWSADAGYCPESVSIPLLFGGRSEATIRRATTVGDGWVAGALRDFDTQSAFAERIRAGWQAAGRAGTPQIHASVNFALGDGDVPQQGRDHLARYYGFRPEYAKLNVDDMIHSADDARAAVRAYRDLGFDRLLFHPAVASIDQVDLLADAVL</sequence>
<dbReference type="InterPro" id="IPR050172">
    <property type="entry name" value="SsuD_RutA_monooxygenase"/>
</dbReference>
<dbReference type="EMBL" id="AP022561">
    <property type="protein sequence ID" value="BBX05289.1"/>
    <property type="molecule type" value="Genomic_DNA"/>
</dbReference>
<gene>
    <name evidence="6" type="ORF">MAIC_00920</name>
</gene>
<dbReference type="GO" id="GO:0008726">
    <property type="term" value="F:alkanesulfonate monooxygenase activity"/>
    <property type="evidence" value="ECO:0007669"/>
    <property type="project" value="TreeGrafter"/>
</dbReference>
<keyword evidence="2" id="KW-0288">FMN</keyword>
<dbReference type="InterPro" id="IPR036661">
    <property type="entry name" value="Luciferase-like_sf"/>
</dbReference>
<evidence type="ECO:0000256" key="3">
    <source>
        <dbReference type="ARBA" id="ARBA00023002"/>
    </source>
</evidence>
<dbReference type="PANTHER" id="PTHR42847:SF4">
    <property type="entry name" value="ALKANESULFONATE MONOOXYGENASE-RELATED"/>
    <property type="match status" value="1"/>
</dbReference>
<name>A0AAD1HID4_9MYCO</name>
<organism evidence="6 7">
    <name type="scientific">Mycolicibacterium aichiense</name>
    <dbReference type="NCBI Taxonomy" id="1799"/>
    <lineage>
        <taxon>Bacteria</taxon>
        <taxon>Bacillati</taxon>
        <taxon>Actinomycetota</taxon>
        <taxon>Actinomycetes</taxon>
        <taxon>Mycobacteriales</taxon>
        <taxon>Mycobacteriaceae</taxon>
        <taxon>Mycolicibacterium</taxon>
    </lineage>
</organism>
<dbReference type="Proteomes" id="UP000467327">
    <property type="component" value="Chromosome"/>
</dbReference>
<dbReference type="Gene3D" id="3.20.20.30">
    <property type="entry name" value="Luciferase-like domain"/>
    <property type="match status" value="1"/>
</dbReference>
<dbReference type="SUPFAM" id="SSF51679">
    <property type="entry name" value="Bacterial luciferase-like"/>
    <property type="match status" value="1"/>
</dbReference>
<keyword evidence="4 6" id="KW-0503">Monooxygenase</keyword>